<evidence type="ECO:0000256" key="6">
    <source>
        <dbReference type="ARBA" id="ARBA00023186"/>
    </source>
</evidence>
<evidence type="ECO:0000256" key="3">
    <source>
        <dbReference type="ARBA" id="ARBA00011738"/>
    </source>
</evidence>
<dbReference type="GO" id="GO:0051082">
    <property type="term" value="F:unfolded protein binding"/>
    <property type="evidence" value="ECO:0007669"/>
    <property type="project" value="TreeGrafter"/>
</dbReference>
<evidence type="ECO:0000256" key="10">
    <source>
        <dbReference type="HAMAP-Rule" id="MF_01151"/>
    </source>
</evidence>
<accession>A0A1H4JG29</accession>
<dbReference type="InterPro" id="IPR013805">
    <property type="entry name" value="GrpE_CC"/>
</dbReference>
<dbReference type="SUPFAM" id="SSF51064">
    <property type="entry name" value="Head domain of nucleotide exchange factor GrpE"/>
    <property type="match status" value="1"/>
</dbReference>
<dbReference type="FunFam" id="2.30.22.10:FF:000001">
    <property type="entry name" value="Protein GrpE"/>
    <property type="match status" value="1"/>
</dbReference>
<sequence length="191" mass="20852">MGMNGTEQTEAATDAEMMAAAEADETMAASDAEVITVTQAEFDQIKGERDQLIDRMARLQAEFDNARKREAKERADFRDYAVGNAAEGFLGVLDNFHLALKSQGSPEQFRAGIELIAKQFDDAVRNLGVVAVETAGQQFDPRSMEALGSVETAEFPDGAVVDEVRRGYRIKERLLRPALVRVAVNSSTHAA</sequence>
<dbReference type="SUPFAM" id="SSF58014">
    <property type="entry name" value="Coiled-coil domain of nucleotide exchange factor GrpE"/>
    <property type="match status" value="1"/>
</dbReference>
<dbReference type="Pfam" id="PF01025">
    <property type="entry name" value="GrpE"/>
    <property type="match status" value="1"/>
</dbReference>
<keyword evidence="4 10" id="KW-0963">Cytoplasm</keyword>
<dbReference type="AlphaFoldDB" id="A0A1H4JG29"/>
<evidence type="ECO:0000256" key="7">
    <source>
        <dbReference type="ARBA" id="ARBA00053401"/>
    </source>
</evidence>
<evidence type="ECO:0000313" key="14">
    <source>
        <dbReference type="EMBL" id="SEB45201.1"/>
    </source>
</evidence>
<dbReference type="PANTHER" id="PTHR21237">
    <property type="entry name" value="GRPE PROTEIN"/>
    <property type="match status" value="1"/>
</dbReference>
<dbReference type="GO" id="GO:0005737">
    <property type="term" value="C:cytoplasm"/>
    <property type="evidence" value="ECO:0007669"/>
    <property type="project" value="UniProtKB-SubCell"/>
</dbReference>
<dbReference type="GO" id="GO:0042803">
    <property type="term" value="F:protein homodimerization activity"/>
    <property type="evidence" value="ECO:0007669"/>
    <property type="project" value="InterPro"/>
</dbReference>
<evidence type="ECO:0000256" key="13">
    <source>
        <dbReference type="SAM" id="Coils"/>
    </source>
</evidence>
<dbReference type="GO" id="GO:0051087">
    <property type="term" value="F:protein-folding chaperone binding"/>
    <property type="evidence" value="ECO:0007669"/>
    <property type="project" value="InterPro"/>
</dbReference>
<keyword evidence="6 10" id="KW-0143">Chaperone</keyword>
<comment type="function">
    <text evidence="7 10 11">Participates actively in the response to hyperosmotic and heat shock by preventing the aggregation of stress-denatured proteins, in association with DnaK and GrpE. It is the nucleotide exchange factor for DnaK and may function as a thermosensor. Unfolded proteins bind initially to DnaJ; upon interaction with the DnaJ-bound protein, DnaK hydrolyzes its bound ATP, resulting in the formation of a stable complex. GrpE releases ADP from DnaK; ATP binding to DnaK triggers the release of the substrate protein, thus completing the reaction cycle. Several rounds of ATP-dependent interactions between DnaJ, DnaK and GrpE are required for fully efficient folding.</text>
</comment>
<dbReference type="Gene3D" id="2.30.22.10">
    <property type="entry name" value="Head domain of nucleotide exchange factor GrpE"/>
    <property type="match status" value="1"/>
</dbReference>
<dbReference type="GO" id="GO:0000774">
    <property type="term" value="F:adenyl-nucleotide exchange factor activity"/>
    <property type="evidence" value="ECO:0007669"/>
    <property type="project" value="InterPro"/>
</dbReference>
<comment type="subcellular location">
    <subcellularLocation>
        <location evidence="1 10">Cytoplasm</location>
    </subcellularLocation>
</comment>
<dbReference type="InterPro" id="IPR000740">
    <property type="entry name" value="GrpE"/>
</dbReference>
<keyword evidence="5 10" id="KW-0346">Stress response</keyword>
<dbReference type="InterPro" id="IPR009012">
    <property type="entry name" value="GrpE_head"/>
</dbReference>
<evidence type="ECO:0000313" key="15">
    <source>
        <dbReference type="Proteomes" id="UP000182409"/>
    </source>
</evidence>
<evidence type="ECO:0000256" key="4">
    <source>
        <dbReference type="ARBA" id="ARBA00022490"/>
    </source>
</evidence>
<organism evidence="14 15">
    <name type="scientific">Terriglobus roseus</name>
    <dbReference type="NCBI Taxonomy" id="392734"/>
    <lineage>
        <taxon>Bacteria</taxon>
        <taxon>Pseudomonadati</taxon>
        <taxon>Acidobacteriota</taxon>
        <taxon>Terriglobia</taxon>
        <taxon>Terriglobales</taxon>
        <taxon>Acidobacteriaceae</taxon>
        <taxon>Terriglobus</taxon>
    </lineage>
</organism>
<evidence type="ECO:0000256" key="2">
    <source>
        <dbReference type="ARBA" id="ARBA00009054"/>
    </source>
</evidence>
<protein>
    <recommendedName>
        <fullName evidence="8 10">Protein GrpE</fullName>
    </recommendedName>
    <alternativeName>
        <fullName evidence="9 10">HSP-70 cofactor</fullName>
    </alternativeName>
</protein>
<dbReference type="EMBL" id="FNSD01000001">
    <property type="protein sequence ID" value="SEB45201.1"/>
    <property type="molecule type" value="Genomic_DNA"/>
</dbReference>
<comment type="similarity">
    <text evidence="2 10 12">Belongs to the GrpE family.</text>
</comment>
<dbReference type="PRINTS" id="PR00773">
    <property type="entry name" value="GRPEPROTEIN"/>
</dbReference>
<evidence type="ECO:0000256" key="1">
    <source>
        <dbReference type="ARBA" id="ARBA00004496"/>
    </source>
</evidence>
<proteinExistence type="inferred from homology"/>
<evidence type="ECO:0000256" key="8">
    <source>
        <dbReference type="ARBA" id="ARBA00072274"/>
    </source>
</evidence>
<dbReference type="HAMAP" id="MF_01151">
    <property type="entry name" value="GrpE"/>
    <property type="match status" value="1"/>
</dbReference>
<dbReference type="CDD" id="cd00446">
    <property type="entry name" value="GrpE"/>
    <property type="match status" value="1"/>
</dbReference>
<evidence type="ECO:0000256" key="11">
    <source>
        <dbReference type="RuleBase" id="RU000639"/>
    </source>
</evidence>
<dbReference type="GO" id="GO:0006457">
    <property type="term" value="P:protein folding"/>
    <property type="evidence" value="ECO:0007669"/>
    <property type="project" value="InterPro"/>
</dbReference>
<name>A0A1H4JG29_9BACT</name>
<comment type="subunit">
    <text evidence="3 10">Homodimer.</text>
</comment>
<evidence type="ECO:0000256" key="9">
    <source>
        <dbReference type="ARBA" id="ARBA00076414"/>
    </source>
</evidence>
<reference evidence="14 15" key="1">
    <citation type="submission" date="2016-10" db="EMBL/GenBank/DDBJ databases">
        <authorList>
            <person name="de Groot N.N."/>
        </authorList>
    </citation>
    <scope>NUCLEOTIDE SEQUENCE [LARGE SCALE GENOMIC DNA]</scope>
    <source>
        <strain evidence="14 15">AB35.6</strain>
    </source>
</reference>
<dbReference type="Gene3D" id="3.90.20.20">
    <property type="match status" value="1"/>
</dbReference>
<evidence type="ECO:0000256" key="12">
    <source>
        <dbReference type="RuleBase" id="RU004478"/>
    </source>
</evidence>
<dbReference type="PANTHER" id="PTHR21237:SF23">
    <property type="entry name" value="GRPE PROTEIN HOMOLOG, MITOCHONDRIAL"/>
    <property type="match status" value="1"/>
</dbReference>
<feature type="coiled-coil region" evidence="13">
    <location>
        <begin position="42"/>
        <end position="76"/>
    </location>
</feature>
<dbReference type="Proteomes" id="UP000182409">
    <property type="component" value="Unassembled WGS sequence"/>
</dbReference>
<dbReference type="PROSITE" id="PS01071">
    <property type="entry name" value="GRPE"/>
    <property type="match status" value="1"/>
</dbReference>
<keyword evidence="13" id="KW-0175">Coiled coil</keyword>
<dbReference type="OrthoDB" id="9812586at2"/>
<gene>
    <name evidence="10" type="primary">grpE</name>
    <name evidence="14" type="ORF">SAMN05443244_0593</name>
</gene>
<evidence type="ECO:0000256" key="5">
    <source>
        <dbReference type="ARBA" id="ARBA00023016"/>
    </source>
</evidence>